<organism evidence="1 2">
    <name type="scientific">Funneliformis mosseae</name>
    <name type="common">Endomycorrhizal fungus</name>
    <name type="synonym">Glomus mosseae</name>
    <dbReference type="NCBI Taxonomy" id="27381"/>
    <lineage>
        <taxon>Eukaryota</taxon>
        <taxon>Fungi</taxon>
        <taxon>Fungi incertae sedis</taxon>
        <taxon>Mucoromycota</taxon>
        <taxon>Glomeromycotina</taxon>
        <taxon>Glomeromycetes</taxon>
        <taxon>Glomerales</taxon>
        <taxon>Glomeraceae</taxon>
        <taxon>Funneliformis</taxon>
    </lineage>
</organism>
<dbReference type="EMBL" id="CAJVPP010009425">
    <property type="protein sequence ID" value="CAG8704496.1"/>
    <property type="molecule type" value="Genomic_DNA"/>
</dbReference>
<sequence>IRFPEKYFTSIINMFSIAMSKPSPPNLNDYVDTSQEVINAGYSTY</sequence>
<accession>A0A9N9HT63</accession>
<dbReference type="AlphaFoldDB" id="A0A9N9HT63"/>
<protein>
    <submittedName>
        <fullName evidence="1">9134_t:CDS:1</fullName>
    </submittedName>
</protein>
<evidence type="ECO:0000313" key="2">
    <source>
        <dbReference type="Proteomes" id="UP000789375"/>
    </source>
</evidence>
<name>A0A9N9HT63_FUNMO</name>
<evidence type="ECO:0000313" key="1">
    <source>
        <dbReference type="EMBL" id="CAG8704496.1"/>
    </source>
</evidence>
<comment type="caution">
    <text evidence="1">The sequence shown here is derived from an EMBL/GenBank/DDBJ whole genome shotgun (WGS) entry which is preliminary data.</text>
</comment>
<gene>
    <name evidence="1" type="ORF">FMOSSE_LOCUS13975</name>
</gene>
<reference evidence="1" key="1">
    <citation type="submission" date="2021-06" db="EMBL/GenBank/DDBJ databases">
        <authorList>
            <person name="Kallberg Y."/>
            <person name="Tangrot J."/>
            <person name="Rosling A."/>
        </authorList>
    </citation>
    <scope>NUCLEOTIDE SEQUENCE</scope>
    <source>
        <strain evidence="1">87-6 pot B 2015</strain>
    </source>
</reference>
<proteinExistence type="predicted"/>
<dbReference type="Proteomes" id="UP000789375">
    <property type="component" value="Unassembled WGS sequence"/>
</dbReference>
<keyword evidence="2" id="KW-1185">Reference proteome</keyword>
<feature type="non-terminal residue" evidence="1">
    <location>
        <position position="1"/>
    </location>
</feature>